<evidence type="ECO:0008006" key="4">
    <source>
        <dbReference type="Google" id="ProtNLM"/>
    </source>
</evidence>
<name>A0ABW3ZVQ2_9BACI</name>
<dbReference type="RefSeq" id="WP_382401057.1">
    <property type="nucleotide sequence ID" value="NZ_JBHTNH010000026.1"/>
</dbReference>
<feature type="compositionally biased region" description="Basic and acidic residues" evidence="1">
    <location>
        <begin position="56"/>
        <end position="69"/>
    </location>
</feature>
<keyword evidence="3" id="KW-1185">Reference proteome</keyword>
<reference evidence="3" key="1">
    <citation type="journal article" date="2019" name="Int. J. Syst. Evol. Microbiol.">
        <title>The Global Catalogue of Microorganisms (GCM) 10K type strain sequencing project: providing services to taxonomists for standard genome sequencing and annotation.</title>
        <authorList>
            <consortium name="The Broad Institute Genomics Platform"/>
            <consortium name="The Broad Institute Genome Sequencing Center for Infectious Disease"/>
            <person name="Wu L."/>
            <person name="Ma J."/>
        </authorList>
    </citation>
    <scope>NUCLEOTIDE SEQUENCE [LARGE SCALE GENOMIC DNA]</scope>
    <source>
        <strain evidence="3">CCUG 54822</strain>
    </source>
</reference>
<proteinExistence type="predicted"/>
<feature type="region of interest" description="Disordered" evidence="1">
    <location>
        <begin position="43"/>
        <end position="69"/>
    </location>
</feature>
<comment type="caution">
    <text evidence="2">The sequence shown here is derived from an EMBL/GenBank/DDBJ whole genome shotgun (WGS) entry which is preliminary data.</text>
</comment>
<dbReference type="Proteomes" id="UP001597178">
    <property type="component" value="Unassembled WGS sequence"/>
</dbReference>
<organism evidence="2 3">
    <name type="scientific">Lentibacillus salinarum</name>
    <dbReference type="NCBI Taxonomy" id="446820"/>
    <lineage>
        <taxon>Bacteria</taxon>
        <taxon>Bacillati</taxon>
        <taxon>Bacillota</taxon>
        <taxon>Bacilli</taxon>
        <taxon>Bacillales</taxon>
        <taxon>Bacillaceae</taxon>
        <taxon>Lentibacillus</taxon>
    </lineage>
</organism>
<gene>
    <name evidence="2" type="ORF">ACFQ4A_12490</name>
</gene>
<sequence length="69" mass="7818">MQENHDHHNLTSAGTDIESVKEQSRRSGLTYNEAKEFIARTTGGHGTNIYSDTDVEAVKRKNRQSEENK</sequence>
<feature type="region of interest" description="Disordered" evidence="1">
    <location>
        <begin position="1"/>
        <end position="28"/>
    </location>
</feature>
<accession>A0ABW3ZVQ2</accession>
<evidence type="ECO:0000313" key="3">
    <source>
        <dbReference type="Proteomes" id="UP001597178"/>
    </source>
</evidence>
<dbReference type="EMBL" id="JBHTNH010000026">
    <property type="protein sequence ID" value="MFD1362476.1"/>
    <property type="molecule type" value="Genomic_DNA"/>
</dbReference>
<evidence type="ECO:0000313" key="2">
    <source>
        <dbReference type="EMBL" id="MFD1362476.1"/>
    </source>
</evidence>
<evidence type="ECO:0000256" key="1">
    <source>
        <dbReference type="SAM" id="MobiDB-lite"/>
    </source>
</evidence>
<protein>
    <recommendedName>
        <fullName evidence="4">Gamma-type small acid-soluble spore protein</fullName>
    </recommendedName>
</protein>